<dbReference type="AlphaFoldDB" id="A0A1H9GBV7"/>
<sequence length="185" mass="20507">MLLDQYKQKGLFFNVNFLESTDTQMQAYRGELILIEGEIGDDKGHSKPPVDVMRGVFILADDKIRMLGGVVDSMDSLPALMDKYSADFASDISALIYVVNLEKAVVTDISGFNFILIPMTQGVPWNETMEELAIEKSDLKGQSAGNKLVTVYEELKTYKPKYASVAFDAAMTMITDAKREGWGAV</sequence>
<name>A0A1H9GBV7_9GAMM</name>
<evidence type="ECO:0000313" key="1">
    <source>
        <dbReference type="EMBL" id="SEQ47566.1"/>
    </source>
</evidence>
<evidence type="ECO:0000313" key="2">
    <source>
        <dbReference type="Proteomes" id="UP000198749"/>
    </source>
</evidence>
<dbReference type="Proteomes" id="UP000198749">
    <property type="component" value="Unassembled WGS sequence"/>
</dbReference>
<dbReference type="RefSeq" id="WP_091356370.1">
    <property type="nucleotide sequence ID" value="NZ_AP025284.1"/>
</dbReference>
<keyword evidence="2" id="KW-1185">Reference proteome</keyword>
<protein>
    <submittedName>
        <fullName evidence="1">Uncharacterized protein</fullName>
    </submittedName>
</protein>
<dbReference type="STRING" id="355243.SAMN03080615_01594"/>
<dbReference type="EMBL" id="FOGB01000004">
    <property type="protein sequence ID" value="SEQ47566.1"/>
    <property type="molecule type" value="Genomic_DNA"/>
</dbReference>
<reference evidence="2" key="1">
    <citation type="submission" date="2016-10" db="EMBL/GenBank/DDBJ databases">
        <authorList>
            <person name="Varghese N."/>
            <person name="Submissions S."/>
        </authorList>
    </citation>
    <scope>NUCLEOTIDE SEQUENCE [LARGE SCALE GENOMIC DNA]</scope>
    <source>
        <strain evidence="2">DSM 18887</strain>
    </source>
</reference>
<proteinExistence type="predicted"/>
<accession>A0A1H9GBV7</accession>
<dbReference type="OrthoDB" id="8479070at2"/>
<gene>
    <name evidence="1" type="ORF">SAMN03080615_01594</name>
</gene>
<organism evidence="1 2">
    <name type="scientific">Amphritea atlantica</name>
    <dbReference type="NCBI Taxonomy" id="355243"/>
    <lineage>
        <taxon>Bacteria</taxon>
        <taxon>Pseudomonadati</taxon>
        <taxon>Pseudomonadota</taxon>
        <taxon>Gammaproteobacteria</taxon>
        <taxon>Oceanospirillales</taxon>
        <taxon>Oceanospirillaceae</taxon>
        <taxon>Amphritea</taxon>
    </lineage>
</organism>